<dbReference type="GeneID" id="56033555"/>
<name>A0A7D5H762_9EURY</name>
<dbReference type="AlphaFoldDB" id="A0A7D5H762"/>
<dbReference type="Proteomes" id="UP000509241">
    <property type="component" value="Chromosome"/>
</dbReference>
<organism evidence="1 2">
    <name type="scientific">Natrinema halophilum</name>
    <dbReference type="NCBI Taxonomy" id="1699371"/>
    <lineage>
        <taxon>Archaea</taxon>
        <taxon>Methanobacteriati</taxon>
        <taxon>Methanobacteriota</taxon>
        <taxon>Stenosarchaea group</taxon>
        <taxon>Halobacteria</taxon>
        <taxon>Halobacteriales</taxon>
        <taxon>Natrialbaceae</taxon>
        <taxon>Natrinema</taxon>
    </lineage>
</organism>
<evidence type="ECO:0000313" key="2">
    <source>
        <dbReference type="Proteomes" id="UP000509241"/>
    </source>
</evidence>
<proteinExistence type="predicted"/>
<protein>
    <submittedName>
        <fullName evidence="1">Uncharacterized protein</fullName>
    </submittedName>
</protein>
<gene>
    <name evidence="1" type="ORF">HYG82_09650</name>
</gene>
<sequence>MTRRSKREIERALEELSSGRAAAAESADFEISEAVRHDALAFIRYCHHVAAETQVHIQPADLPGNLIKTALGTVEQGGLTVDRIEAAAEHVGFEPRNRSTYGRGEQA</sequence>
<dbReference type="EMBL" id="CP058601">
    <property type="protein sequence ID" value="QLG49095.1"/>
    <property type="molecule type" value="Genomic_DNA"/>
</dbReference>
<reference evidence="1 2" key="1">
    <citation type="submission" date="2020-07" db="EMBL/GenBank/DDBJ databases">
        <authorList>
            <person name="Cui H."/>
        </authorList>
    </citation>
    <scope>NUCLEOTIDE SEQUENCE [LARGE SCALE GENOMIC DNA]</scope>
    <source>
        <strain evidence="1 2">YPL8</strain>
    </source>
</reference>
<accession>A0A7D5H762</accession>
<keyword evidence="2" id="KW-1185">Reference proteome</keyword>
<dbReference type="KEGG" id="haly:HYG82_09650"/>
<evidence type="ECO:0000313" key="1">
    <source>
        <dbReference type="EMBL" id="QLG49095.1"/>
    </source>
</evidence>
<dbReference type="RefSeq" id="WP_179260830.1">
    <property type="nucleotide sequence ID" value="NZ_CP058601.1"/>
</dbReference>